<evidence type="ECO:0000313" key="2">
    <source>
        <dbReference type="Proteomes" id="UP000068167"/>
    </source>
</evidence>
<evidence type="ECO:0008006" key="3">
    <source>
        <dbReference type="Google" id="ProtNLM"/>
    </source>
</evidence>
<dbReference type="KEGG" id="mpk:VL20_5412"/>
<protein>
    <recommendedName>
        <fullName evidence="3">Antitoxin</fullName>
    </recommendedName>
</protein>
<reference evidence="1 2" key="1">
    <citation type="journal article" date="2016" name="Stand. Genomic Sci.">
        <title>Complete genome sequence and genomic characterization of Microcystis panniformis FACHB 1757 by third-generation sequencing.</title>
        <authorList>
            <person name="Zhang J.Y."/>
            <person name="Guan R."/>
            <person name="Zhang H.J."/>
            <person name="Li H."/>
            <person name="Xiao P."/>
            <person name="Yu G.L."/>
            <person name="Du L."/>
            <person name="Cao D.M."/>
            <person name="Zhu B.C."/>
            <person name="Li R.H."/>
            <person name="Lu Z.H."/>
        </authorList>
    </citation>
    <scope>NUCLEOTIDE SEQUENCE [LARGE SCALE GENOMIC DNA]</scope>
    <source>
        <strain evidence="1 2">FACHB-1757</strain>
    </source>
</reference>
<dbReference type="EMBL" id="CP011339">
    <property type="protein sequence ID" value="AKV70252.1"/>
    <property type="molecule type" value="Genomic_DNA"/>
</dbReference>
<sequence>MTKLTPEEKDILESYNNDEWVSVATPARMAELKSYAKETLTQDKKITLLLSSLDLEALQAKAIEEGIPYQTLISSILHKYVTGRLVESSS</sequence>
<accession>A0A0K1S7Y8</accession>
<dbReference type="Proteomes" id="UP000068167">
    <property type="component" value="Chromosome"/>
</dbReference>
<gene>
    <name evidence="1" type="ORF">VL20_5412</name>
</gene>
<dbReference type="AlphaFoldDB" id="A0A0K1S7Y8"/>
<name>A0A0K1S7Y8_9CHRO</name>
<dbReference type="RefSeq" id="WP_002791728.1">
    <property type="nucleotide sequence ID" value="NZ_CP011339.1"/>
</dbReference>
<keyword evidence="2" id="KW-1185">Reference proteome</keyword>
<organism evidence="1 2">
    <name type="scientific">Microcystis panniformis FACHB-1757</name>
    <dbReference type="NCBI Taxonomy" id="1638788"/>
    <lineage>
        <taxon>Bacteria</taxon>
        <taxon>Bacillati</taxon>
        <taxon>Cyanobacteriota</taxon>
        <taxon>Cyanophyceae</taxon>
        <taxon>Oscillatoriophycideae</taxon>
        <taxon>Chroococcales</taxon>
        <taxon>Microcystaceae</taxon>
        <taxon>Microcystis</taxon>
    </lineage>
</organism>
<evidence type="ECO:0000313" key="1">
    <source>
        <dbReference type="EMBL" id="AKV70252.1"/>
    </source>
</evidence>
<proteinExistence type="predicted"/>
<dbReference type="PATRIC" id="fig|1638788.3.peg.5459"/>